<evidence type="ECO:0000259" key="7">
    <source>
        <dbReference type="PROSITE" id="PS50600"/>
    </source>
</evidence>
<dbReference type="SUPFAM" id="SSF54001">
    <property type="entry name" value="Cysteine proteinases"/>
    <property type="match status" value="1"/>
</dbReference>
<dbReference type="InterPro" id="IPR003653">
    <property type="entry name" value="Peptidase_C48_C"/>
</dbReference>
<evidence type="ECO:0000256" key="3">
    <source>
        <dbReference type="ARBA" id="ARBA00022670"/>
    </source>
</evidence>
<gene>
    <name evidence="8" type="ORF">LPJ64_005191</name>
</gene>
<dbReference type="Pfam" id="PF02902">
    <property type="entry name" value="Peptidase_C48"/>
    <property type="match status" value="2"/>
</dbReference>
<accession>A0A9W7XGH5</accession>
<comment type="similarity">
    <text evidence="1">Belongs to the peptidase C48 family.</text>
</comment>
<protein>
    <recommendedName>
        <fullName evidence="7">Ubiquitin-like protease family profile domain-containing protein</fullName>
    </recommendedName>
</protein>
<feature type="region of interest" description="Disordered" evidence="6">
    <location>
        <begin position="520"/>
        <end position="550"/>
    </location>
</feature>
<evidence type="ECO:0000256" key="4">
    <source>
        <dbReference type="ARBA" id="ARBA00022786"/>
    </source>
</evidence>
<name>A0A9W7XGH5_9FUNG</name>
<feature type="region of interest" description="Disordered" evidence="6">
    <location>
        <begin position="277"/>
        <end position="305"/>
    </location>
</feature>
<evidence type="ECO:0000256" key="5">
    <source>
        <dbReference type="ARBA" id="ARBA00022801"/>
    </source>
</evidence>
<feature type="compositionally biased region" description="Basic and acidic residues" evidence="6">
    <location>
        <begin position="798"/>
        <end position="818"/>
    </location>
</feature>
<dbReference type="Proteomes" id="UP001145021">
    <property type="component" value="Unassembled WGS sequence"/>
</dbReference>
<dbReference type="PANTHER" id="PTHR46896">
    <property type="entry name" value="SENTRIN-SPECIFIC PROTEASE"/>
    <property type="match status" value="1"/>
</dbReference>
<dbReference type="GO" id="GO:0006508">
    <property type="term" value="P:proteolysis"/>
    <property type="evidence" value="ECO:0007669"/>
    <property type="project" value="UniProtKB-KW"/>
</dbReference>
<feature type="region of interest" description="Disordered" evidence="6">
    <location>
        <begin position="750"/>
        <end position="774"/>
    </location>
</feature>
<feature type="compositionally biased region" description="Polar residues" evidence="6">
    <location>
        <begin position="286"/>
        <end position="299"/>
    </location>
</feature>
<organism evidence="8 9">
    <name type="scientific">Coemansia asiatica</name>
    <dbReference type="NCBI Taxonomy" id="1052880"/>
    <lineage>
        <taxon>Eukaryota</taxon>
        <taxon>Fungi</taxon>
        <taxon>Fungi incertae sedis</taxon>
        <taxon>Zoopagomycota</taxon>
        <taxon>Kickxellomycotina</taxon>
        <taxon>Kickxellomycetes</taxon>
        <taxon>Kickxellales</taxon>
        <taxon>Kickxellaceae</taxon>
        <taxon>Coemansia</taxon>
    </lineage>
</organism>
<evidence type="ECO:0000256" key="1">
    <source>
        <dbReference type="ARBA" id="ARBA00005234"/>
    </source>
</evidence>
<keyword evidence="2" id="KW-0597">Phosphoprotein</keyword>
<dbReference type="Gene3D" id="1.10.418.20">
    <property type="match status" value="1"/>
</dbReference>
<dbReference type="Gene3D" id="3.40.395.10">
    <property type="entry name" value="Adenoviral Proteinase, Chain A"/>
    <property type="match status" value="1"/>
</dbReference>
<dbReference type="GO" id="GO:0016926">
    <property type="term" value="P:protein desumoylation"/>
    <property type="evidence" value="ECO:0007669"/>
    <property type="project" value="TreeGrafter"/>
</dbReference>
<keyword evidence="3" id="KW-0645">Protease</keyword>
<dbReference type="EMBL" id="JANBOH010000309">
    <property type="protein sequence ID" value="KAJ1642990.1"/>
    <property type="molecule type" value="Genomic_DNA"/>
</dbReference>
<evidence type="ECO:0000256" key="2">
    <source>
        <dbReference type="ARBA" id="ARBA00022553"/>
    </source>
</evidence>
<evidence type="ECO:0000256" key="6">
    <source>
        <dbReference type="SAM" id="MobiDB-lite"/>
    </source>
</evidence>
<dbReference type="AlphaFoldDB" id="A0A9W7XGH5"/>
<reference evidence="8" key="1">
    <citation type="submission" date="2022-07" db="EMBL/GenBank/DDBJ databases">
        <title>Phylogenomic reconstructions and comparative analyses of Kickxellomycotina fungi.</title>
        <authorList>
            <person name="Reynolds N.K."/>
            <person name="Stajich J.E."/>
            <person name="Barry K."/>
            <person name="Grigoriev I.V."/>
            <person name="Crous P."/>
            <person name="Smith M.E."/>
        </authorList>
    </citation>
    <scope>NUCLEOTIDE SEQUENCE</scope>
    <source>
        <strain evidence="8">NBRC 105413</strain>
    </source>
</reference>
<dbReference type="GO" id="GO:0005737">
    <property type="term" value="C:cytoplasm"/>
    <property type="evidence" value="ECO:0007669"/>
    <property type="project" value="TreeGrafter"/>
</dbReference>
<feature type="region of interest" description="Disordered" evidence="6">
    <location>
        <begin position="1"/>
        <end position="34"/>
    </location>
</feature>
<dbReference type="GO" id="GO:0005634">
    <property type="term" value="C:nucleus"/>
    <property type="evidence" value="ECO:0007669"/>
    <property type="project" value="TreeGrafter"/>
</dbReference>
<feature type="domain" description="Ubiquitin-like protease family profile" evidence="7">
    <location>
        <begin position="622"/>
        <end position="1017"/>
    </location>
</feature>
<keyword evidence="5" id="KW-0378">Hydrolase</keyword>
<keyword evidence="9" id="KW-1185">Reference proteome</keyword>
<dbReference type="InterPro" id="IPR038765">
    <property type="entry name" value="Papain-like_cys_pep_sf"/>
</dbReference>
<proteinExistence type="inferred from homology"/>
<dbReference type="PROSITE" id="PS50600">
    <property type="entry name" value="ULP_PROTEASE"/>
    <property type="match status" value="1"/>
</dbReference>
<evidence type="ECO:0000313" key="9">
    <source>
        <dbReference type="Proteomes" id="UP001145021"/>
    </source>
</evidence>
<feature type="compositionally biased region" description="Polar residues" evidence="6">
    <location>
        <begin position="1"/>
        <end position="12"/>
    </location>
</feature>
<feature type="compositionally biased region" description="Basic and acidic residues" evidence="6">
    <location>
        <begin position="753"/>
        <end position="768"/>
    </location>
</feature>
<comment type="caution">
    <text evidence="8">The sequence shown here is derived from an EMBL/GenBank/DDBJ whole genome shotgun (WGS) entry which is preliminary data.</text>
</comment>
<evidence type="ECO:0000313" key="8">
    <source>
        <dbReference type="EMBL" id="KAJ1642990.1"/>
    </source>
</evidence>
<sequence>MSGAQSPKTPISKNVVDLASSSHGKGLARRTGVRASDSTMFLDSDRSIANNTVEDTNAVFSKHSKQSAARVAASLNNSDKEVMEIDSDHSVQDETIASGQIFSPLSCEVTPTRTNGTTSTKASIISPSKSSNVTSMIGGFNASYAQVMIPRLASLNDPVSFHNANSSASDKGLAKSEGRNFAPVVSNLQPKSGKGAKTFVNSDIDDGSDDDFANTFGKNHMAQNKGCRSETSNTHANPYNSIGIFKRGSAVACGTANSLIGSNKQCSTRDQGISASMSANSLASNRIPSTSKPRQNSVSGRKPAESFSGFSFSKTPFILKSVRLGKYYQSTSSVCSKSEHEGLKLFCRHGPKRLEINGIKEGSLSIFTSLSMECMRSIDYGEARGFGIMRIMPKDTMESIFESKMFDPSSSDPSLKQILICWPVSDKDCIGPIDFILHVPDTQISVSRLSPAEFKSCLDDLNRPESIDLLSSDEEHIDIEKRSDSGSTELAPKQLSAVALSRKDTGSRRMSVASPMKPYHNLIYDEDDPQSPVPARNRRKTVAPLSSATRTSGLTSESYSRYSLRKGKVRNMAEISSAEEAEIRDARSSDEESDHVVALRQKYRSAGHVHLFEYPANGHKRISVTGSDICRLFKDEFLNDTIIDFYMRYISENLRQKNPELYEQCFFYNTFFFRKLLHLKKGVSAGPSDDSVHIEYEQLMKWTASANIFDRRYIFIPVNENIHWYLVVITNPHSLLKGAIDTELSKPISSNSEEAKLEPGESNCDSHKNNGIGVQKQENLPDEAILATTMYANRKRRADSSSDRHSQKLGQETHEKKALSRTASKTYVDTPVFSTEGAIKAQRDVASSPIMSIAQPESVHADSSLAVDDEDNVFLNRDGVKIRKHSSSSYALPSEVIDLCSPQQTRALVDNGVAVDLLGIREKDPETVLLKFMDKEIQVPESRYVDPLEKPGILILDSLGNKHQRTITLLRSYMKAEAISRHGVVPSVIPVGKYVKVPLQGNLCDCGVFLLNYIELFLEQPKEITELALNGVDLRKWFVPATMKGKRKDIFTLVSGLAEQGNRKKEELKLGKEDDSIVTTR</sequence>
<dbReference type="InterPro" id="IPR051947">
    <property type="entry name" value="Sentrin-specific_protease"/>
</dbReference>
<feature type="region of interest" description="Disordered" evidence="6">
    <location>
        <begin position="794"/>
        <end position="822"/>
    </location>
</feature>
<dbReference type="GO" id="GO:0070139">
    <property type="term" value="F:SUMO-specific endopeptidase activity"/>
    <property type="evidence" value="ECO:0007669"/>
    <property type="project" value="TreeGrafter"/>
</dbReference>
<keyword evidence="4" id="KW-0833">Ubl conjugation pathway</keyword>
<dbReference type="PANTHER" id="PTHR46896:SF3">
    <property type="entry name" value="FI06413P-RELATED"/>
    <property type="match status" value="1"/>
</dbReference>